<dbReference type="AlphaFoldDB" id="A0AAE0GC94"/>
<dbReference type="EMBL" id="LGRX02007216">
    <property type="protein sequence ID" value="KAK3275454.1"/>
    <property type="molecule type" value="Genomic_DNA"/>
</dbReference>
<sequence>MVFMIKKYVYTKEAGYDGSGTSRSRAREHNIPLVATDAGRALESCVNEVVEWASQQTRKFELALPTTFHDMVKNSLKRQRATETDAWHGSDGSVFNMFLDVEARTGKFGACTCVEGFVGVCWENGTGCLESAAAPWKDGTHGTVRRAGQSSSSPRSTCGRKVNAAGLPSSSTASSTTAANCNDGDPTGWRGTAAAAGATVPAGWDQATIVGRGGAAGAPAGACPGAYAVVHKKGQTPFVERCPSVIPHKRKQEIQG</sequence>
<dbReference type="Proteomes" id="UP001190700">
    <property type="component" value="Unassembled WGS sequence"/>
</dbReference>
<gene>
    <name evidence="2" type="ORF">CYMTET_16420</name>
</gene>
<evidence type="ECO:0000313" key="2">
    <source>
        <dbReference type="EMBL" id="KAK3275454.1"/>
    </source>
</evidence>
<name>A0AAE0GC94_9CHLO</name>
<feature type="region of interest" description="Disordered" evidence="1">
    <location>
        <begin position="134"/>
        <end position="185"/>
    </location>
</feature>
<evidence type="ECO:0000313" key="3">
    <source>
        <dbReference type="Proteomes" id="UP001190700"/>
    </source>
</evidence>
<organism evidence="2 3">
    <name type="scientific">Cymbomonas tetramitiformis</name>
    <dbReference type="NCBI Taxonomy" id="36881"/>
    <lineage>
        <taxon>Eukaryota</taxon>
        <taxon>Viridiplantae</taxon>
        <taxon>Chlorophyta</taxon>
        <taxon>Pyramimonadophyceae</taxon>
        <taxon>Pyramimonadales</taxon>
        <taxon>Pyramimonadaceae</taxon>
        <taxon>Cymbomonas</taxon>
    </lineage>
</organism>
<evidence type="ECO:0000256" key="1">
    <source>
        <dbReference type="SAM" id="MobiDB-lite"/>
    </source>
</evidence>
<comment type="caution">
    <text evidence="2">The sequence shown here is derived from an EMBL/GenBank/DDBJ whole genome shotgun (WGS) entry which is preliminary data.</text>
</comment>
<feature type="compositionally biased region" description="Low complexity" evidence="1">
    <location>
        <begin position="169"/>
        <end position="179"/>
    </location>
</feature>
<protein>
    <submittedName>
        <fullName evidence="2">Uncharacterized protein</fullName>
    </submittedName>
</protein>
<accession>A0AAE0GC94</accession>
<reference evidence="2 3" key="1">
    <citation type="journal article" date="2015" name="Genome Biol. Evol.">
        <title>Comparative Genomics of a Bacterivorous Green Alga Reveals Evolutionary Causalities and Consequences of Phago-Mixotrophic Mode of Nutrition.</title>
        <authorList>
            <person name="Burns J.A."/>
            <person name="Paasch A."/>
            <person name="Narechania A."/>
            <person name="Kim E."/>
        </authorList>
    </citation>
    <scope>NUCLEOTIDE SEQUENCE [LARGE SCALE GENOMIC DNA]</scope>
    <source>
        <strain evidence="2 3">PLY_AMNH</strain>
    </source>
</reference>
<proteinExistence type="predicted"/>
<keyword evidence="3" id="KW-1185">Reference proteome</keyword>